<evidence type="ECO:0000313" key="2">
    <source>
        <dbReference type="Proteomes" id="UP000198923"/>
    </source>
</evidence>
<dbReference type="OrthoDB" id="9803954at2"/>
<proteinExistence type="predicted"/>
<evidence type="ECO:0000313" key="1">
    <source>
        <dbReference type="EMBL" id="SDI51246.1"/>
    </source>
</evidence>
<keyword evidence="2" id="KW-1185">Reference proteome</keyword>
<accession>A0A1G8L6D4</accession>
<dbReference type="EMBL" id="FNCN01000062">
    <property type="protein sequence ID" value="SDI51246.1"/>
    <property type="molecule type" value="Genomic_DNA"/>
</dbReference>
<gene>
    <name evidence="1" type="ORF">SAMN05421505_16210</name>
</gene>
<protein>
    <submittedName>
        <fullName evidence="1">Uncharacterized protein</fullName>
    </submittedName>
</protein>
<sequence length="60" mass="6666">MLIRDNSVGIIVGRDNHGPADELDHVRHVITEGDRLLAHVDAGLEEMHRILREMADLATA</sequence>
<name>A0A1G8L6D4_9ACTN</name>
<dbReference type="RefSeq" id="WP_093176145.1">
    <property type="nucleotide sequence ID" value="NZ_FNCN01000062.1"/>
</dbReference>
<dbReference type="STRING" id="504805.SAMN05421505_16210"/>
<dbReference type="AlphaFoldDB" id="A0A1G8L6D4"/>
<dbReference type="Proteomes" id="UP000198923">
    <property type="component" value="Unassembled WGS sequence"/>
</dbReference>
<reference evidence="1 2" key="1">
    <citation type="submission" date="2016-10" db="EMBL/GenBank/DDBJ databases">
        <authorList>
            <person name="de Groot N.N."/>
        </authorList>
    </citation>
    <scope>NUCLEOTIDE SEQUENCE [LARGE SCALE GENOMIC DNA]</scope>
    <source>
        <strain evidence="1 2">CPCC 201354</strain>
    </source>
</reference>
<organism evidence="1 2">
    <name type="scientific">Sinosporangium album</name>
    <dbReference type="NCBI Taxonomy" id="504805"/>
    <lineage>
        <taxon>Bacteria</taxon>
        <taxon>Bacillati</taxon>
        <taxon>Actinomycetota</taxon>
        <taxon>Actinomycetes</taxon>
        <taxon>Streptosporangiales</taxon>
        <taxon>Streptosporangiaceae</taxon>
        <taxon>Sinosporangium</taxon>
    </lineage>
</organism>